<dbReference type="PROSITE" id="PS51201">
    <property type="entry name" value="RCK_N"/>
    <property type="match status" value="1"/>
</dbReference>
<feature type="non-terminal residue" evidence="5">
    <location>
        <position position="255"/>
    </location>
</feature>
<dbReference type="Gene3D" id="3.40.50.720">
    <property type="entry name" value="NAD(P)-binding Rossmann-like Domain"/>
    <property type="match status" value="1"/>
</dbReference>
<dbReference type="InterPro" id="IPR036291">
    <property type="entry name" value="NAD(P)-bd_dom_sf"/>
</dbReference>
<gene>
    <name evidence="5" type="ORF">S01H1_59183</name>
</gene>
<dbReference type="GO" id="GO:0008324">
    <property type="term" value="F:monoatomic cation transmembrane transporter activity"/>
    <property type="evidence" value="ECO:0007669"/>
    <property type="project" value="InterPro"/>
</dbReference>
<dbReference type="InterPro" id="IPR036721">
    <property type="entry name" value="RCK_C_sf"/>
</dbReference>
<organism evidence="5">
    <name type="scientific">marine sediment metagenome</name>
    <dbReference type="NCBI Taxonomy" id="412755"/>
    <lineage>
        <taxon>unclassified sequences</taxon>
        <taxon>metagenomes</taxon>
        <taxon>ecological metagenomes</taxon>
    </lineage>
</organism>
<dbReference type="SUPFAM" id="SSF116726">
    <property type="entry name" value="TrkA C-terminal domain-like"/>
    <property type="match status" value="1"/>
</dbReference>
<proteinExistence type="predicted"/>
<dbReference type="PROSITE" id="PS51202">
    <property type="entry name" value="RCK_C"/>
    <property type="match status" value="1"/>
</dbReference>
<comment type="caution">
    <text evidence="5">The sequence shown here is derived from an EMBL/GenBank/DDBJ whole genome shotgun (WGS) entry which is preliminary data.</text>
</comment>
<accession>X0W3W1</accession>
<name>X0W3W1_9ZZZZ</name>
<feature type="domain" description="RCK N-terminal" evidence="3">
    <location>
        <begin position="102"/>
        <end position="219"/>
    </location>
</feature>
<evidence type="ECO:0000259" key="4">
    <source>
        <dbReference type="PROSITE" id="PS51202"/>
    </source>
</evidence>
<feature type="domain" description="RCK C-terminal" evidence="4">
    <location>
        <begin position="16"/>
        <end position="97"/>
    </location>
</feature>
<evidence type="ECO:0000313" key="5">
    <source>
        <dbReference type="EMBL" id="GAG25524.1"/>
    </source>
</evidence>
<evidence type="ECO:0000256" key="1">
    <source>
        <dbReference type="ARBA" id="ARBA00022448"/>
    </source>
</evidence>
<dbReference type="InterPro" id="IPR006037">
    <property type="entry name" value="RCK_C"/>
</dbReference>
<dbReference type="PANTHER" id="PTHR43833:SF5">
    <property type="entry name" value="TRK SYSTEM POTASSIUM UPTAKE PROTEIN TRKA"/>
    <property type="match status" value="1"/>
</dbReference>
<dbReference type="Gene3D" id="3.30.70.1450">
    <property type="entry name" value="Regulator of K+ conductance, C-terminal domain"/>
    <property type="match status" value="1"/>
</dbReference>
<dbReference type="GO" id="GO:0006813">
    <property type="term" value="P:potassium ion transport"/>
    <property type="evidence" value="ECO:0007669"/>
    <property type="project" value="InterPro"/>
</dbReference>
<reference evidence="5" key="1">
    <citation type="journal article" date="2014" name="Front. Microbiol.">
        <title>High frequency of phylogenetically diverse reductive dehalogenase-homologous genes in deep subseafloor sedimentary metagenomes.</title>
        <authorList>
            <person name="Kawai M."/>
            <person name="Futagami T."/>
            <person name="Toyoda A."/>
            <person name="Takaki Y."/>
            <person name="Nishi S."/>
            <person name="Hori S."/>
            <person name="Arai W."/>
            <person name="Tsubouchi T."/>
            <person name="Morono Y."/>
            <person name="Uchiyama I."/>
            <person name="Ito T."/>
            <person name="Fujiyama A."/>
            <person name="Inagaki F."/>
            <person name="Takami H."/>
        </authorList>
    </citation>
    <scope>NUCLEOTIDE SEQUENCE</scope>
    <source>
        <strain evidence="5">Expedition CK06-06</strain>
    </source>
</reference>
<keyword evidence="1" id="KW-0813">Transport</keyword>
<keyword evidence="2" id="KW-0406">Ion transport</keyword>
<dbReference type="SUPFAM" id="SSF51735">
    <property type="entry name" value="NAD(P)-binding Rossmann-fold domains"/>
    <property type="match status" value="1"/>
</dbReference>
<protein>
    <recommendedName>
        <fullName evidence="6">RCK C-terminal domain-containing protein</fullName>
    </recommendedName>
</protein>
<dbReference type="InterPro" id="IPR050721">
    <property type="entry name" value="Trk_Ktr_HKT_K-transport"/>
</dbReference>
<dbReference type="AlphaFoldDB" id="X0W3W1"/>
<dbReference type="PANTHER" id="PTHR43833">
    <property type="entry name" value="POTASSIUM CHANNEL PROTEIN 2-RELATED-RELATED"/>
    <property type="match status" value="1"/>
</dbReference>
<dbReference type="Pfam" id="PF02254">
    <property type="entry name" value="TrkA_N"/>
    <property type="match status" value="1"/>
</dbReference>
<evidence type="ECO:0008006" key="6">
    <source>
        <dbReference type="Google" id="ProtNLM"/>
    </source>
</evidence>
<feature type="non-terminal residue" evidence="5">
    <location>
        <position position="1"/>
    </location>
</feature>
<dbReference type="InterPro" id="IPR003148">
    <property type="entry name" value="RCK_N"/>
</dbReference>
<dbReference type="EMBL" id="BARS01038696">
    <property type="protein sequence ID" value="GAG25524.1"/>
    <property type="molecule type" value="Genomic_DNA"/>
</dbReference>
<evidence type="ECO:0000259" key="3">
    <source>
        <dbReference type="PROSITE" id="PS51201"/>
    </source>
</evidence>
<dbReference type="Pfam" id="PF02080">
    <property type="entry name" value="TrkA_C"/>
    <property type="match status" value="1"/>
</dbReference>
<sequence length="255" mass="27643">STSLAIARTIRNPWSIALEEFSRGQLLMQGIPVTANAPAIGKKLSEIVLPPSARVATVEGASGACIAGADTAIHEGDLVTLIGETKTFDAVRKLFNKEKEKRQNVVILGETSTAVWLCRALKSRIFSVRLFVQHHSRAEELAEKLDRVTILEADPTDSATFADEHIDKVDVFIGVTEDDEQNILACAQAKALGAATAIAVVQRTKYLRLFAHVGIDHAFSPRAVAVKVILNLIDFGPIRSVATFADDIAEAYEIR</sequence>
<evidence type="ECO:0000256" key="2">
    <source>
        <dbReference type="ARBA" id="ARBA00023065"/>
    </source>
</evidence>